<proteinExistence type="inferred from homology"/>
<keyword evidence="5 7" id="KW-0378">Hydrolase</keyword>
<dbReference type="Proteomes" id="UP000054099">
    <property type="component" value="Unassembled WGS sequence"/>
</dbReference>
<dbReference type="GO" id="GO:0001682">
    <property type="term" value="P:tRNA 5'-leader removal"/>
    <property type="evidence" value="ECO:0007669"/>
    <property type="project" value="UniProtKB-UniRule"/>
</dbReference>
<dbReference type="PANTHER" id="PTHR33992">
    <property type="entry name" value="RIBONUCLEASE P PROTEIN COMPONENT"/>
    <property type="match status" value="1"/>
</dbReference>
<comment type="similarity">
    <text evidence="7">Belongs to the RnpA family.</text>
</comment>
<dbReference type="PROSITE" id="PS00648">
    <property type="entry name" value="RIBONUCLEASE_P"/>
    <property type="match status" value="1"/>
</dbReference>
<evidence type="ECO:0000313" key="9">
    <source>
        <dbReference type="EMBL" id="KSU81673.1"/>
    </source>
</evidence>
<accession>A0A0V8J402</accession>
<dbReference type="AlphaFoldDB" id="A0A0V8J402"/>
<dbReference type="InterPro" id="IPR000100">
    <property type="entry name" value="RNase_P"/>
</dbReference>
<dbReference type="HAMAP" id="MF_00227">
    <property type="entry name" value="RNase_P"/>
    <property type="match status" value="1"/>
</dbReference>
<dbReference type="OrthoDB" id="9810867at2"/>
<dbReference type="InterPro" id="IPR020539">
    <property type="entry name" value="RNase_P_CS"/>
</dbReference>
<sequence length="119" mass="14179">MEKQKRLKKNEEFQEVFKRGKSSANRQFVIYALEKNDQPHLRLGLSVSKRVGKAVTRNRIKRVVKEIFMKHEEEIASSRDYIVIARNPTADMDYFEMEKSLLHVLQRAGLFRQSRDKRK</sequence>
<keyword evidence="10" id="KW-1185">Reference proteome</keyword>
<protein>
    <recommendedName>
        <fullName evidence="7 8">Ribonuclease P protein component</fullName>
        <shortName evidence="7">RNase P protein</shortName>
        <shortName evidence="7">RNaseP protein</shortName>
        <ecNumber evidence="7 8">3.1.26.5</ecNumber>
    </recommendedName>
    <alternativeName>
        <fullName evidence="7">Protein C5</fullName>
    </alternativeName>
</protein>
<dbReference type="PANTHER" id="PTHR33992:SF1">
    <property type="entry name" value="RIBONUCLEASE P PROTEIN COMPONENT"/>
    <property type="match status" value="1"/>
</dbReference>
<dbReference type="EMBL" id="LNQN01000005">
    <property type="protein sequence ID" value="KSU81673.1"/>
    <property type="molecule type" value="Genomic_DNA"/>
</dbReference>
<dbReference type="GO" id="GO:0030677">
    <property type="term" value="C:ribonuclease P complex"/>
    <property type="evidence" value="ECO:0007669"/>
    <property type="project" value="TreeGrafter"/>
</dbReference>
<evidence type="ECO:0000256" key="7">
    <source>
        <dbReference type="HAMAP-Rule" id="MF_00227"/>
    </source>
</evidence>
<evidence type="ECO:0000256" key="4">
    <source>
        <dbReference type="ARBA" id="ARBA00022759"/>
    </source>
</evidence>
<dbReference type="InterPro" id="IPR014721">
    <property type="entry name" value="Ribsml_uS5_D2-typ_fold_subgr"/>
</dbReference>
<dbReference type="GO" id="GO:0004526">
    <property type="term" value="F:ribonuclease P activity"/>
    <property type="evidence" value="ECO:0007669"/>
    <property type="project" value="UniProtKB-UniRule"/>
</dbReference>
<dbReference type="GO" id="GO:0042781">
    <property type="term" value="F:3'-tRNA processing endoribonuclease activity"/>
    <property type="evidence" value="ECO:0007669"/>
    <property type="project" value="TreeGrafter"/>
</dbReference>
<dbReference type="Pfam" id="PF00825">
    <property type="entry name" value="Ribonuclease_P"/>
    <property type="match status" value="1"/>
</dbReference>
<evidence type="ECO:0000256" key="2">
    <source>
        <dbReference type="ARBA" id="ARBA00022694"/>
    </source>
</evidence>
<evidence type="ECO:0000256" key="1">
    <source>
        <dbReference type="ARBA" id="ARBA00002663"/>
    </source>
</evidence>
<evidence type="ECO:0000256" key="8">
    <source>
        <dbReference type="NCBIfam" id="TIGR00188"/>
    </source>
</evidence>
<evidence type="ECO:0000256" key="5">
    <source>
        <dbReference type="ARBA" id="ARBA00022801"/>
    </source>
</evidence>
<gene>
    <name evidence="7" type="primary">rnpA</name>
    <name evidence="9" type="ORF">AS030_15360</name>
</gene>
<dbReference type="EC" id="3.1.26.5" evidence="7 8"/>
<comment type="caution">
    <text evidence="9">The sequence shown here is derived from an EMBL/GenBank/DDBJ whole genome shotgun (WGS) entry which is preliminary data.</text>
</comment>
<evidence type="ECO:0000256" key="3">
    <source>
        <dbReference type="ARBA" id="ARBA00022722"/>
    </source>
</evidence>
<dbReference type="Gene3D" id="3.30.230.10">
    <property type="match status" value="1"/>
</dbReference>
<evidence type="ECO:0000256" key="6">
    <source>
        <dbReference type="ARBA" id="ARBA00022884"/>
    </source>
</evidence>
<keyword evidence="4 7" id="KW-0255">Endonuclease</keyword>
<dbReference type="InterPro" id="IPR020568">
    <property type="entry name" value="Ribosomal_Su5_D2-typ_SF"/>
</dbReference>
<evidence type="ECO:0000313" key="10">
    <source>
        <dbReference type="Proteomes" id="UP000054099"/>
    </source>
</evidence>
<keyword evidence="3 7" id="KW-0540">Nuclease</keyword>
<name>A0A0V8J402_9BACL</name>
<comment type="function">
    <text evidence="1 7">RNaseP catalyzes the removal of the 5'-leader sequence from pre-tRNA to produce the mature 5'-terminus. It can also cleave other RNA substrates such as 4.5S RNA. The protein component plays an auxiliary but essential role in vivo by binding to the 5'-leader sequence and broadening the substrate specificity of the ribozyme.</text>
</comment>
<comment type="subunit">
    <text evidence="7">Consists of a catalytic RNA component (M1 or rnpB) and a protein subunit.</text>
</comment>
<keyword evidence="6 7" id="KW-0694">RNA-binding</keyword>
<dbReference type="NCBIfam" id="TIGR00188">
    <property type="entry name" value="rnpA"/>
    <property type="match status" value="1"/>
</dbReference>
<comment type="catalytic activity">
    <reaction evidence="7">
        <text>Endonucleolytic cleavage of RNA, removing 5'-extranucleotides from tRNA precursor.</text>
        <dbReference type="EC" id="3.1.26.5"/>
    </reaction>
</comment>
<organism evidence="9 10">
    <name type="scientific">Fictibacillus enclensis</name>
    <dbReference type="NCBI Taxonomy" id="1017270"/>
    <lineage>
        <taxon>Bacteria</taxon>
        <taxon>Bacillati</taxon>
        <taxon>Bacillota</taxon>
        <taxon>Bacilli</taxon>
        <taxon>Bacillales</taxon>
        <taxon>Fictibacillaceae</taxon>
        <taxon>Fictibacillus</taxon>
    </lineage>
</organism>
<dbReference type="GO" id="GO:0000049">
    <property type="term" value="F:tRNA binding"/>
    <property type="evidence" value="ECO:0007669"/>
    <property type="project" value="UniProtKB-UniRule"/>
</dbReference>
<dbReference type="RefSeq" id="WP_061973082.1">
    <property type="nucleotide sequence ID" value="NZ_CP126109.1"/>
</dbReference>
<keyword evidence="2 7" id="KW-0819">tRNA processing</keyword>
<reference evidence="9 10" key="1">
    <citation type="journal article" date="2014" name="Antonie Van Leeuwenhoek">
        <title>Fictibacillus enclensis sp. nov., isolated from marine sediment.</title>
        <authorList>
            <person name="Dastager S.G."/>
            <person name="Mawlankar R."/>
            <person name="Srinivasan K."/>
            <person name="Tang S.K."/>
            <person name="Lee J.C."/>
            <person name="Ramana V.V."/>
            <person name="Shouche Y.S."/>
        </authorList>
    </citation>
    <scope>NUCLEOTIDE SEQUENCE [LARGE SCALE GENOMIC DNA]</scope>
    <source>
        <strain evidence="9 10">NIO-1003</strain>
    </source>
</reference>
<dbReference type="SUPFAM" id="SSF54211">
    <property type="entry name" value="Ribosomal protein S5 domain 2-like"/>
    <property type="match status" value="1"/>
</dbReference>
<dbReference type="FunFam" id="3.30.230.10:FF:000021">
    <property type="entry name" value="Ribonuclease P protein component"/>
    <property type="match status" value="1"/>
</dbReference>